<gene>
    <name evidence="1" type="ORF">UFOVP1655_34</name>
</gene>
<sequence length="55" mass="7016">MFELERAKLDQEALEDIIERSKFEFALTQREHERELKYYEYQWQDNKLEIERLTY</sequence>
<organism evidence="1">
    <name type="scientific">uncultured Caudovirales phage</name>
    <dbReference type="NCBI Taxonomy" id="2100421"/>
    <lineage>
        <taxon>Viruses</taxon>
        <taxon>Duplodnaviria</taxon>
        <taxon>Heunggongvirae</taxon>
        <taxon>Uroviricota</taxon>
        <taxon>Caudoviricetes</taxon>
        <taxon>Peduoviridae</taxon>
        <taxon>Maltschvirus</taxon>
        <taxon>Maltschvirus maltsch</taxon>
    </lineage>
</organism>
<evidence type="ECO:0000313" key="1">
    <source>
        <dbReference type="EMBL" id="CAB4222076.1"/>
    </source>
</evidence>
<reference evidence="1" key="1">
    <citation type="submission" date="2020-05" db="EMBL/GenBank/DDBJ databases">
        <authorList>
            <person name="Chiriac C."/>
            <person name="Salcher M."/>
            <person name="Ghai R."/>
            <person name="Kavagutti S V."/>
        </authorList>
    </citation>
    <scope>NUCLEOTIDE SEQUENCE</scope>
</reference>
<accession>A0A6J5T4C2</accession>
<protein>
    <submittedName>
        <fullName evidence="1">Uncharacterized protein</fullName>
    </submittedName>
</protein>
<proteinExistence type="predicted"/>
<name>A0A6J5T4C2_9CAUD</name>
<dbReference type="EMBL" id="LR797523">
    <property type="protein sequence ID" value="CAB4222076.1"/>
    <property type="molecule type" value="Genomic_DNA"/>
</dbReference>